<gene>
    <name evidence="1" type="ORF">C7378_3202</name>
</gene>
<proteinExistence type="predicted"/>
<dbReference type="AlphaFoldDB" id="A0A4R1L1R3"/>
<evidence type="ECO:0000313" key="1">
    <source>
        <dbReference type="EMBL" id="TCK70813.1"/>
    </source>
</evidence>
<comment type="caution">
    <text evidence="1">The sequence shown here is derived from an EMBL/GenBank/DDBJ whole genome shotgun (WGS) entry which is preliminary data.</text>
</comment>
<keyword evidence="2" id="KW-1185">Reference proteome</keyword>
<protein>
    <submittedName>
        <fullName evidence="1">Uncharacterized protein</fullName>
    </submittedName>
</protein>
<accession>A0A4R1L1R3</accession>
<sequence>MVSIVLIGCFAGILLSAFLYLTLKARSARAASWADLVARLEPLHRKGLELVALDNLQPGQNQLRFDPAEMWDLVGGVEGLRRMSRNANVLIALAAHVHQWNYEEAIIVAERMRRDAAQLRSAIFRIRLEILTKRVIGLPFNLHQAATSYYLMTQRLLSLYQSSHAGLYPALAEVL</sequence>
<dbReference type="Proteomes" id="UP000295210">
    <property type="component" value="Unassembled WGS sequence"/>
</dbReference>
<evidence type="ECO:0000313" key="2">
    <source>
        <dbReference type="Proteomes" id="UP000295210"/>
    </source>
</evidence>
<dbReference type="RefSeq" id="WP_243648298.1">
    <property type="nucleotide sequence ID" value="NZ_SMGK01000006.1"/>
</dbReference>
<name>A0A4R1L1R3_9BACT</name>
<organism evidence="1 2">
    <name type="scientific">Acidipila rosea</name>
    <dbReference type="NCBI Taxonomy" id="768535"/>
    <lineage>
        <taxon>Bacteria</taxon>
        <taxon>Pseudomonadati</taxon>
        <taxon>Acidobacteriota</taxon>
        <taxon>Terriglobia</taxon>
        <taxon>Terriglobales</taxon>
        <taxon>Acidobacteriaceae</taxon>
        <taxon>Acidipila</taxon>
    </lineage>
</organism>
<dbReference type="EMBL" id="SMGK01000006">
    <property type="protein sequence ID" value="TCK70813.1"/>
    <property type="molecule type" value="Genomic_DNA"/>
</dbReference>
<reference evidence="1 2" key="1">
    <citation type="submission" date="2019-03" db="EMBL/GenBank/DDBJ databases">
        <title>Genomic Encyclopedia of Type Strains, Phase IV (KMG-IV): sequencing the most valuable type-strain genomes for metagenomic binning, comparative biology and taxonomic classification.</title>
        <authorList>
            <person name="Goeker M."/>
        </authorList>
    </citation>
    <scope>NUCLEOTIDE SEQUENCE [LARGE SCALE GENOMIC DNA]</scope>
    <source>
        <strain evidence="1 2">DSM 103428</strain>
    </source>
</reference>